<evidence type="ECO:0000256" key="1">
    <source>
        <dbReference type="SAM" id="SignalP"/>
    </source>
</evidence>
<protein>
    <recommendedName>
        <fullName evidence="4">DUF1329 domain-containing protein</fullName>
    </recommendedName>
</protein>
<keyword evidence="3" id="KW-1185">Reference proteome</keyword>
<organism evidence="2 3">
    <name type="scientific">Marinobacterium lutimaris</name>
    <dbReference type="NCBI Taxonomy" id="568106"/>
    <lineage>
        <taxon>Bacteria</taxon>
        <taxon>Pseudomonadati</taxon>
        <taxon>Pseudomonadota</taxon>
        <taxon>Gammaproteobacteria</taxon>
        <taxon>Oceanospirillales</taxon>
        <taxon>Oceanospirillaceae</taxon>
        <taxon>Marinobacterium</taxon>
    </lineage>
</organism>
<accession>A0A1H6DTB2</accession>
<feature type="signal peptide" evidence="1">
    <location>
        <begin position="1"/>
        <end position="23"/>
    </location>
</feature>
<dbReference type="InterPro" id="IPR010752">
    <property type="entry name" value="DUF1329"/>
</dbReference>
<dbReference type="EMBL" id="FNVQ01000009">
    <property type="protein sequence ID" value="SEG88274.1"/>
    <property type="molecule type" value="Genomic_DNA"/>
</dbReference>
<dbReference type="CDD" id="cd16329">
    <property type="entry name" value="LolA_like"/>
    <property type="match status" value="1"/>
</dbReference>
<feature type="chain" id="PRO_5009296206" description="DUF1329 domain-containing protein" evidence="1">
    <location>
        <begin position="24"/>
        <end position="450"/>
    </location>
</feature>
<evidence type="ECO:0000313" key="2">
    <source>
        <dbReference type="EMBL" id="SEG88274.1"/>
    </source>
</evidence>
<dbReference type="RefSeq" id="WP_104005856.1">
    <property type="nucleotide sequence ID" value="NZ_FNVQ01000009.1"/>
</dbReference>
<dbReference type="Pfam" id="PF07044">
    <property type="entry name" value="DUF1329"/>
    <property type="match status" value="1"/>
</dbReference>
<evidence type="ECO:0000313" key="3">
    <source>
        <dbReference type="Proteomes" id="UP000236745"/>
    </source>
</evidence>
<dbReference type="Proteomes" id="UP000236745">
    <property type="component" value="Unassembled WGS sequence"/>
</dbReference>
<dbReference type="Gene3D" id="2.50.20.10">
    <property type="entry name" value="Lipoprotein localisation LolA/LolB/LppX"/>
    <property type="match status" value="1"/>
</dbReference>
<name>A0A1H6DTB2_9GAMM</name>
<evidence type="ECO:0008006" key="4">
    <source>
        <dbReference type="Google" id="ProtNLM"/>
    </source>
</evidence>
<dbReference type="OrthoDB" id="178023at2"/>
<proteinExistence type="predicted"/>
<keyword evidence="1" id="KW-0732">Signal</keyword>
<reference evidence="2 3" key="1">
    <citation type="submission" date="2016-10" db="EMBL/GenBank/DDBJ databases">
        <authorList>
            <person name="de Groot N.N."/>
        </authorList>
    </citation>
    <scope>NUCLEOTIDE SEQUENCE [LARGE SCALE GENOMIC DNA]</scope>
    <source>
        <strain evidence="2 3">DSM 22012</strain>
    </source>
</reference>
<sequence>MNKYLLAFSASLTLGLASSSSFAAVSADQAAELKSKLTPLGAERAANADGSIPAWDGGMTQDPGGAKFGDVPADPFPGEKPLFRITAENAAQYADKLTDGTKALMQKYPDKFFVDVYPTHRTAAAPDWVYNNTLKNATDCKLTDNGLSVDDCYGGIPFPIPQNGSEAIWNTLLRVEAESVEMGYVNIVGNADGTRTLASRGVENWQYPYYYKEGDAADWSGLYVLLRFLTNEPPYKAGESLVTHDSIDPKSPRSAWQYLVGQRRVRRAPTVGYDTPDFVASGANYFDEVQGFIGHPDRYDWKLIGKQEMYIPYNTNKFHSEKPDDAFSEDVLNSEKMRWELHRVWVVEANVSEGKRHAVPKRRFYIDEDSWTVSLVDGYDAEDKLWRVTQVMPFVVPSIPAVVVKPIVVYNLQGGIYSVVQGLNGESYEVVPRKNDYFFTGNSMISDSVR</sequence>
<dbReference type="AlphaFoldDB" id="A0A1H6DTB2"/>
<gene>
    <name evidence="2" type="ORF">SAMN05444390_10952</name>
</gene>